<dbReference type="eggNOG" id="COG1309">
    <property type="taxonomic scope" value="Bacteria"/>
</dbReference>
<dbReference type="PRINTS" id="PR00455">
    <property type="entry name" value="HTHTETR"/>
</dbReference>
<dbReference type="Proteomes" id="UP000015531">
    <property type="component" value="Unassembled WGS sequence"/>
</dbReference>
<evidence type="ECO:0000259" key="5">
    <source>
        <dbReference type="PROSITE" id="PS50977"/>
    </source>
</evidence>
<organism evidence="6 7">
    <name type="scientific">Sphingobium lactosutens DS20</name>
    <dbReference type="NCBI Taxonomy" id="1331060"/>
    <lineage>
        <taxon>Bacteria</taxon>
        <taxon>Pseudomonadati</taxon>
        <taxon>Pseudomonadota</taxon>
        <taxon>Alphaproteobacteria</taxon>
        <taxon>Sphingomonadales</taxon>
        <taxon>Sphingomonadaceae</taxon>
        <taxon>Sphingobium</taxon>
    </lineage>
</organism>
<dbReference type="GO" id="GO:0003677">
    <property type="term" value="F:DNA binding"/>
    <property type="evidence" value="ECO:0007669"/>
    <property type="project" value="UniProtKB-UniRule"/>
</dbReference>
<dbReference type="InterPro" id="IPR036271">
    <property type="entry name" value="Tet_transcr_reg_TetR-rel_C_sf"/>
</dbReference>
<protein>
    <recommendedName>
        <fullName evidence="5">HTH tetR-type domain-containing protein</fullName>
    </recommendedName>
</protein>
<dbReference type="SUPFAM" id="SSF48498">
    <property type="entry name" value="Tetracyclin repressor-like, C-terminal domain"/>
    <property type="match status" value="1"/>
</dbReference>
<dbReference type="RefSeq" id="WP_021226148.1">
    <property type="nucleotide sequence ID" value="NZ_ATDP01000089.1"/>
</dbReference>
<feature type="DNA-binding region" description="H-T-H motif" evidence="4">
    <location>
        <begin position="27"/>
        <end position="46"/>
    </location>
</feature>
<keyword evidence="7" id="KW-1185">Reference proteome</keyword>
<evidence type="ECO:0000313" key="7">
    <source>
        <dbReference type="Proteomes" id="UP000015531"/>
    </source>
</evidence>
<evidence type="ECO:0000313" key="6">
    <source>
        <dbReference type="EMBL" id="EQB14952.1"/>
    </source>
</evidence>
<dbReference type="PANTHER" id="PTHR47506:SF1">
    <property type="entry name" value="HTH-TYPE TRANSCRIPTIONAL REGULATOR YJDC"/>
    <property type="match status" value="1"/>
</dbReference>
<dbReference type="InterPro" id="IPR009057">
    <property type="entry name" value="Homeodomain-like_sf"/>
</dbReference>
<dbReference type="InterPro" id="IPR001647">
    <property type="entry name" value="HTH_TetR"/>
</dbReference>
<dbReference type="Gene3D" id="1.10.357.10">
    <property type="entry name" value="Tetracycline Repressor, domain 2"/>
    <property type="match status" value="1"/>
</dbReference>
<accession>T0HPJ8</accession>
<sequence length="187" mass="20700">MNAQRRRAQVLEAASLCFREKGFHGTSMAQISAAAGMSIGHIYHYFKSKEDIIAGIVERERDEVELLLAGMRDAANPEDAIAAFANGTERSVEMNRDISRAALKMEILAEAARNPAIAEVVHRHNAEIKAAHQRIFDAADPKLEARMELTAALMEGLSVRALRNPDLDKQIDLDLMRDVVRCIFSAS</sequence>
<comment type="caution">
    <text evidence="6">The sequence shown here is derived from an EMBL/GenBank/DDBJ whole genome shotgun (WGS) entry which is preliminary data.</text>
</comment>
<keyword evidence="1" id="KW-0805">Transcription regulation</keyword>
<reference evidence="6 7" key="1">
    <citation type="journal article" date="2013" name="Genome Announc.">
        <title>Draft Genome Sequence of Sphingobium lactosutens Strain DS20T, Isolated from a Hexachlorocyclohexane Dumpsite.</title>
        <authorList>
            <person name="Kumar R."/>
            <person name="Dwivedi V."/>
            <person name="Negi V."/>
            <person name="Khurana J.P."/>
            <person name="Lal R."/>
        </authorList>
    </citation>
    <scope>NUCLEOTIDE SEQUENCE [LARGE SCALE GENOMIC DNA]</scope>
    <source>
        <strain evidence="6 7">DS20</strain>
    </source>
</reference>
<dbReference type="SUPFAM" id="SSF46689">
    <property type="entry name" value="Homeodomain-like"/>
    <property type="match status" value="1"/>
</dbReference>
<feature type="domain" description="HTH tetR-type" evidence="5">
    <location>
        <begin position="4"/>
        <end position="64"/>
    </location>
</feature>
<name>T0HPJ8_9SPHN</name>
<evidence type="ECO:0000256" key="3">
    <source>
        <dbReference type="ARBA" id="ARBA00023163"/>
    </source>
</evidence>
<evidence type="ECO:0000256" key="4">
    <source>
        <dbReference type="PROSITE-ProRule" id="PRU00335"/>
    </source>
</evidence>
<dbReference type="AlphaFoldDB" id="T0HPJ8"/>
<dbReference type="PATRIC" id="fig|1331060.3.peg.2343"/>
<dbReference type="Pfam" id="PF00440">
    <property type="entry name" value="TetR_N"/>
    <property type="match status" value="1"/>
</dbReference>
<dbReference type="PROSITE" id="PS50977">
    <property type="entry name" value="HTH_TETR_2"/>
    <property type="match status" value="1"/>
</dbReference>
<evidence type="ECO:0000256" key="2">
    <source>
        <dbReference type="ARBA" id="ARBA00023125"/>
    </source>
</evidence>
<gene>
    <name evidence="6" type="ORF">RLDS_12335</name>
</gene>
<dbReference type="EMBL" id="ATDP01000089">
    <property type="protein sequence ID" value="EQB14952.1"/>
    <property type="molecule type" value="Genomic_DNA"/>
</dbReference>
<dbReference type="InterPro" id="IPR041583">
    <property type="entry name" value="TetR_C_31"/>
</dbReference>
<evidence type="ECO:0000256" key="1">
    <source>
        <dbReference type="ARBA" id="ARBA00023015"/>
    </source>
</evidence>
<keyword evidence="3" id="KW-0804">Transcription</keyword>
<proteinExistence type="predicted"/>
<dbReference type="Pfam" id="PF17940">
    <property type="entry name" value="TetR_C_31"/>
    <property type="match status" value="1"/>
</dbReference>
<dbReference type="PANTHER" id="PTHR47506">
    <property type="entry name" value="TRANSCRIPTIONAL REGULATORY PROTEIN"/>
    <property type="match status" value="1"/>
</dbReference>
<keyword evidence="2 4" id="KW-0238">DNA-binding</keyword>